<keyword evidence="1" id="KW-0472">Membrane</keyword>
<evidence type="ECO:0000256" key="1">
    <source>
        <dbReference type="SAM" id="Phobius"/>
    </source>
</evidence>
<feature type="transmembrane region" description="Helical" evidence="1">
    <location>
        <begin position="275"/>
        <end position="294"/>
    </location>
</feature>
<organism evidence="3 4">
    <name type="scientific">Plastoroseomonas hellenica</name>
    <dbReference type="NCBI Taxonomy" id="2687306"/>
    <lineage>
        <taxon>Bacteria</taxon>
        <taxon>Pseudomonadati</taxon>
        <taxon>Pseudomonadota</taxon>
        <taxon>Alphaproteobacteria</taxon>
        <taxon>Acetobacterales</taxon>
        <taxon>Acetobacteraceae</taxon>
        <taxon>Plastoroseomonas</taxon>
    </lineage>
</organism>
<evidence type="ECO:0000313" key="4">
    <source>
        <dbReference type="Proteomes" id="UP001196870"/>
    </source>
</evidence>
<keyword evidence="4" id="KW-1185">Reference proteome</keyword>
<keyword evidence="1" id="KW-1133">Transmembrane helix</keyword>
<feature type="transmembrane region" description="Helical" evidence="1">
    <location>
        <begin position="158"/>
        <end position="179"/>
    </location>
</feature>
<protein>
    <submittedName>
        <fullName evidence="3">DMT family transporter</fullName>
    </submittedName>
</protein>
<feature type="transmembrane region" description="Helical" evidence="1">
    <location>
        <begin position="250"/>
        <end position="269"/>
    </location>
</feature>
<feature type="transmembrane region" description="Helical" evidence="1">
    <location>
        <begin position="88"/>
        <end position="105"/>
    </location>
</feature>
<feature type="domain" description="EamA" evidence="2">
    <location>
        <begin position="161"/>
        <end position="291"/>
    </location>
</feature>
<reference evidence="4" key="1">
    <citation type="journal article" date="2021" name="Syst. Appl. Microbiol.">
        <title>Roseomonas hellenica sp. nov., isolated from roots of wild-growing Alkanna tinctoria.</title>
        <authorList>
            <person name="Rat A."/>
            <person name="Naranjo H.D."/>
            <person name="Lebbe L."/>
            <person name="Cnockaert M."/>
            <person name="Krigas N."/>
            <person name="Grigoriadou K."/>
            <person name="Maloupa E."/>
            <person name="Willems A."/>
        </authorList>
    </citation>
    <scope>NUCLEOTIDE SEQUENCE [LARGE SCALE GENOMIC DNA]</scope>
    <source>
        <strain evidence="4">LMG 31523</strain>
    </source>
</reference>
<evidence type="ECO:0000313" key="3">
    <source>
        <dbReference type="EMBL" id="MBR0667424.1"/>
    </source>
</evidence>
<feature type="domain" description="EamA" evidence="2">
    <location>
        <begin position="20"/>
        <end position="152"/>
    </location>
</feature>
<sequence>MFSPFVNPPATAAPDQRILLGILCMCFAGALFSLMGGTAKLLGVNYSSLQVSWARAFIHLVFLAILFLPSAGIGVLRSRRPGLQLARAAMLTSSNLCFFYAVTFIPLAKAAAISLTAPLIVALLAWPMLQERTTPMRVMAVLIGFIGVLVVVQPGGELFHWASLFVLGSAATYGVYQILTRRVAPHDPPMTSALWAPLTGASLLLLAQPFVWLTPMDWGDLGLFLACGMLGAVGHYFVARALTLAPANIISPFQYVQLLAATCIGWLIFDHLPDAQTWAGAAIIIGSGLLLAWAQARGR</sequence>
<dbReference type="Pfam" id="PF00892">
    <property type="entry name" value="EamA"/>
    <property type="match status" value="2"/>
</dbReference>
<keyword evidence="1" id="KW-0812">Transmembrane</keyword>
<dbReference type="EMBL" id="JAAGBB010000034">
    <property type="protein sequence ID" value="MBR0667424.1"/>
    <property type="molecule type" value="Genomic_DNA"/>
</dbReference>
<name>A0ABS5F4A6_9PROT</name>
<feature type="transmembrane region" description="Helical" evidence="1">
    <location>
        <begin position="136"/>
        <end position="152"/>
    </location>
</feature>
<evidence type="ECO:0000259" key="2">
    <source>
        <dbReference type="Pfam" id="PF00892"/>
    </source>
</evidence>
<feature type="transmembrane region" description="Helical" evidence="1">
    <location>
        <begin position="56"/>
        <end position="76"/>
    </location>
</feature>
<dbReference type="PANTHER" id="PTHR22911:SF103">
    <property type="entry name" value="BLR2811 PROTEIN"/>
    <property type="match status" value="1"/>
</dbReference>
<dbReference type="Proteomes" id="UP001196870">
    <property type="component" value="Unassembled WGS sequence"/>
</dbReference>
<comment type="caution">
    <text evidence="3">The sequence shown here is derived from an EMBL/GenBank/DDBJ whole genome shotgun (WGS) entry which is preliminary data.</text>
</comment>
<accession>A0ABS5F4A6</accession>
<dbReference type="InterPro" id="IPR000620">
    <property type="entry name" value="EamA_dom"/>
</dbReference>
<feature type="transmembrane region" description="Helical" evidence="1">
    <location>
        <begin position="111"/>
        <end position="129"/>
    </location>
</feature>
<feature type="transmembrane region" description="Helical" evidence="1">
    <location>
        <begin position="218"/>
        <end position="238"/>
    </location>
</feature>
<proteinExistence type="predicted"/>
<dbReference type="InterPro" id="IPR037185">
    <property type="entry name" value="EmrE-like"/>
</dbReference>
<dbReference type="SUPFAM" id="SSF103481">
    <property type="entry name" value="Multidrug resistance efflux transporter EmrE"/>
    <property type="match status" value="2"/>
</dbReference>
<feature type="transmembrane region" description="Helical" evidence="1">
    <location>
        <begin position="18"/>
        <end position="36"/>
    </location>
</feature>
<feature type="transmembrane region" description="Helical" evidence="1">
    <location>
        <begin position="191"/>
        <end position="212"/>
    </location>
</feature>
<dbReference type="RefSeq" id="WP_211855203.1">
    <property type="nucleotide sequence ID" value="NZ_JAAGBB010000034.1"/>
</dbReference>
<gene>
    <name evidence="3" type="ORF">GXW71_23915</name>
</gene>
<dbReference type="PANTHER" id="PTHR22911">
    <property type="entry name" value="ACYL-MALONYL CONDENSING ENZYME-RELATED"/>
    <property type="match status" value="1"/>
</dbReference>